<dbReference type="SMART" id="SM00060">
    <property type="entry name" value="FN3"/>
    <property type="match status" value="4"/>
</dbReference>
<dbReference type="PROSITE" id="PS50853">
    <property type="entry name" value="FN3"/>
    <property type="match status" value="4"/>
</dbReference>
<dbReference type="InterPro" id="IPR036116">
    <property type="entry name" value="FN3_sf"/>
</dbReference>
<dbReference type="NCBIfam" id="NF038128">
    <property type="entry name" value="choice_anch_J"/>
    <property type="match status" value="2"/>
</dbReference>
<dbReference type="InterPro" id="IPR050991">
    <property type="entry name" value="ECM_Regulatory_Proteins"/>
</dbReference>
<evidence type="ECO:0000256" key="2">
    <source>
        <dbReference type="SAM" id="SignalP"/>
    </source>
</evidence>
<name>A0A6N8HFR6_9FLAO</name>
<evidence type="ECO:0000256" key="1">
    <source>
        <dbReference type="ARBA" id="ARBA00022737"/>
    </source>
</evidence>
<dbReference type="NCBIfam" id="TIGR04131">
    <property type="entry name" value="Bac_Flav_CTERM"/>
    <property type="match status" value="1"/>
</dbReference>
<dbReference type="SUPFAM" id="SSF49265">
    <property type="entry name" value="Fibronectin type III"/>
    <property type="match status" value="2"/>
</dbReference>
<dbReference type="NCBIfam" id="NF038133">
    <property type="entry name" value="choice_anch_L"/>
    <property type="match status" value="1"/>
</dbReference>
<keyword evidence="1" id="KW-0677">Repeat</keyword>
<feature type="non-terminal residue" evidence="4">
    <location>
        <position position="1959"/>
    </location>
</feature>
<dbReference type="InterPro" id="IPR003961">
    <property type="entry name" value="FN3_dom"/>
</dbReference>
<dbReference type="OrthoDB" id="608579at2"/>
<dbReference type="InterPro" id="IPR013783">
    <property type="entry name" value="Ig-like_fold"/>
</dbReference>
<dbReference type="Pfam" id="PF13585">
    <property type="entry name" value="CHU_C"/>
    <property type="match status" value="1"/>
</dbReference>
<proteinExistence type="predicted"/>
<dbReference type="Pfam" id="PF00041">
    <property type="entry name" value="fn3"/>
    <property type="match status" value="1"/>
</dbReference>
<gene>
    <name evidence="4" type="ORF">GN157_12590</name>
</gene>
<comment type="caution">
    <text evidence="4">The sequence shown here is derived from an EMBL/GenBank/DDBJ whole genome shotgun (WGS) entry which is preliminary data.</text>
</comment>
<dbReference type="Gene3D" id="2.60.40.10">
    <property type="entry name" value="Immunoglobulins"/>
    <property type="match status" value="4"/>
</dbReference>
<keyword evidence="5" id="KW-1185">Reference proteome</keyword>
<evidence type="ECO:0000259" key="3">
    <source>
        <dbReference type="PROSITE" id="PS50853"/>
    </source>
</evidence>
<evidence type="ECO:0000313" key="5">
    <source>
        <dbReference type="Proteomes" id="UP000433945"/>
    </source>
</evidence>
<dbReference type="PANTHER" id="PTHR46708">
    <property type="entry name" value="TENASCIN"/>
    <property type="match status" value="1"/>
</dbReference>
<dbReference type="EMBL" id="WOWP01000051">
    <property type="protein sequence ID" value="MUV04548.1"/>
    <property type="molecule type" value="Genomic_DNA"/>
</dbReference>
<sequence length="1959" mass="212652">MKKITLMSVMSLLSFYMFGQLPQEGFEGTWPPVGWTITDNGVGTEFSWAQSPYGSPVQPPYEGDYAAYMVSQNVSGATPEDWLITPQFNVPSNPLLRFYSKMLQMGPSGTTVKVMISTAADPSDLSSYTLLEDWADNEINPTNEYEQISLSLPTSAIGQDVYLAFVRSGGTDYWLIDNVSVFEQCLTPQNLAANNITLNSALLTWDAAGASEWEVEFLEVTQITTGTGVTVTGAAEYPVSLTEGTAYKFFVRAVCDSGTNESDWAGPFNFSSEYPGSTCESAIAITSSELPYSHTGNTANNAQNNFTGSPGASCTTASGYFNGYETVYSYTPQEDEVITISLTGLGSNYAGLFMYDSCANIGVQCLNGDINGGSNADLSIPEVNVTAGTTYFFVIGTWSPPATVTYTFSIQKELCDKPQNLTLGNITTDTVDFSWTETGVATAWQYALQPAGTGLPSGAGTNVNVTSASEGSLEPNTGYEIYIRSECSPGSGEYSSWAGPITFNTACSTLSLPFFEGFNSDSSTEQCWTVVNANGDNLTWDLNTTYFMYEGNQVASLQKYWNSVDNDDWLITPGVQLTGNQRLRYQYRVVSASYPTDMEVLISTGGTSLSSFTTELSSLQTINNAVYQEKIIYLDDYTGVVNIAFHVPDVDTNSWTLFLDQVIIEDIPTCPDPLDLTVSDITDTTASLSWTPGYQESQWEVVVQEQGGGEPNEDGILVDNNTYLAENLVAATYYEYYVRAHCSDTDDSNWVGPFVFNTTVCDPANMCLYTFDIQSTSGSGTFSQMFIHQNNILVGTVSAYSGLNNTGTVALCPDVPFTVTWDTTYWNNYTQEVTITNPFDEVIYNYIKDVTPIDTPFFEGFPVCTQELCPKPQLVELTDQQQTTLTIDWLELADATQWEIYIVEEGQDAPTEDSEGIIVDEHPYTIQNLNPGTIYSVYVRSVCGGENGNSTWTAEQVYSTLISNDNCDTAIVLPVSDSGYCDSPYHATLNLATASSQGSTCSDASFANDDVWFEFTATSASQIMYISNREGNNLNLTKVVYSGDCDTLQEVECIVGEPNTDPLFNFNVGVNNNDILLEGLTLGETYKIRVFSNAATASNTKFDICIATPVNPILIDQDTYTAEELVTNVFASDNCAQITNVNTSTGTNYGAPHNGIGYFTQGSSNFPFEGGIILSTGKAEMATGPKVTTQSYNFYDQVNNTEAWLGDQDLLDYMIASEVDDNIIDYYDATLIEFDFMPFGSELNFNFLFSSEDYGKFQCEWADAFAFLLTDEDGNTTNLAVVPNTTTPISVVTVRDEQYNADCDSQNPEYFDRVYDGFRGDSRYGSNNNFYGNTVPLSVNATVEPGHQYHIKMVIAEKNDGNFDSAIFLDGSSFDTGSLSLGDDLLVSNNNALCSEATTVLDTHLDEEYFDFEWSKDGDVIDSATGASYTVTEAGDYSVTAIYTASGCTTSAAITIEYYNNEVGEPQDIEACSLTNEGLFDLTENNTVVLENANATDYEINYYTTEEDANTGDDLTAIQDAVNYTSVAATVYVRAYNTVTGCAVVYPFELIVLPSVTAVIEFTYTDTICAIGAAEFSPVLAEGFQTGGSFTSNDAGLIIDAESGIIDVVNSQVGSYEITYTLASFDCTTGGTYTETVVISAPATPVTEFTYTDACIFSENTLPVLTEGFTSGGVFSSNELTVDAQTGEVSLENVAPGTYNIEYVVNANSNDCIAEGTYTAQIVVTDLIAPQIAFEYESPYCADNGIISPLLSGGFAQGGLFTSEAGLALDPENGSIDVEATQPGTYIVIYEYVNPDTCEQGSSEAEITVLPAVVADVQQGCDNNVYVLSVSDVNGSFDIADSEINWTGPEGFVAFGASVEIEEEGAYIVEVITSQGCVIIQTVEVNATACLIPRGISPNGDTMNDNFDLTGFNVTKISIFNRYGKEVFTQGAYTNEWFGQDKKGNELPTGTYYYSIELG</sequence>
<reference evidence="4 5" key="1">
    <citation type="submission" date="2019-12" db="EMBL/GenBank/DDBJ databases">
        <authorList>
            <person name="Sun J.-Q."/>
        </authorList>
    </citation>
    <scope>NUCLEOTIDE SEQUENCE [LARGE SCALE GENOMIC DNA]</scope>
    <source>
        <strain evidence="4 5">JCM 17928</strain>
    </source>
</reference>
<feature type="signal peptide" evidence="2">
    <location>
        <begin position="1"/>
        <end position="19"/>
    </location>
</feature>
<feature type="chain" id="PRO_5026917164" evidence="2">
    <location>
        <begin position="20"/>
        <end position="1959"/>
    </location>
</feature>
<dbReference type="RefSeq" id="WP_157483781.1">
    <property type="nucleotide sequence ID" value="NZ_WOWP01000051.1"/>
</dbReference>
<feature type="domain" description="Fibronectin type-III" evidence="3">
    <location>
        <begin position="672"/>
        <end position="763"/>
    </location>
</feature>
<feature type="domain" description="Fibronectin type-III" evidence="3">
    <location>
        <begin position="871"/>
        <end position="963"/>
    </location>
</feature>
<dbReference type="InterPro" id="IPR049804">
    <property type="entry name" value="Choice_anch_L"/>
</dbReference>
<dbReference type="PANTHER" id="PTHR46708:SF2">
    <property type="entry name" value="FIBRONECTIN TYPE-III DOMAIN-CONTAINING PROTEIN"/>
    <property type="match status" value="1"/>
</dbReference>
<evidence type="ECO:0000313" key="4">
    <source>
        <dbReference type="EMBL" id="MUV04548.1"/>
    </source>
</evidence>
<dbReference type="Gene3D" id="2.60.120.200">
    <property type="match status" value="2"/>
</dbReference>
<accession>A0A6N8HFR6</accession>
<organism evidence="4 5">
    <name type="scientific">Flavobacterium rakeshii</name>
    <dbReference type="NCBI Taxonomy" id="1038845"/>
    <lineage>
        <taxon>Bacteria</taxon>
        <taxon>Pseudomonadati</taxon>
        <taxon>Bacteroidota</taxon>
        <taxon>Flavobacteriia</taxon>
        <taxon>Flavobacteriales</taxon>
        <taxon>Flavobacteriaceae</taxon>
        <taxon>Flavobacterium</taxon>
    </lineage>
</organism>
<dbReference type="Pfam" id="PF23759">
    <property type="entry name" value="GBD_T9SS_assoc"/>
    <property type="match status" value="1"/>
</dbReference>
<dbReference type="CDD" id="cd00063">
    <property type="entry name" value="FN3"/>
    <property type="match status" value="3"/>
</dbReference>
<feature type="domain" description="Fibronectin type-III" evidence="3">
    <location>
        <begin position="417"/>
        <end position="508"/>
    </location>
</feature>
<protein>
    <submittedName>
        <fullName evidence="4">T9SS type B sorting domain-containing protein</fullName>
    </submittedName>
</protein>
<dbReference type="InterPro" id="IPR026341">
    <property type="entry name" value="T9SS_type_B"/>
</dbReference>
<dbReference type="InterPro" id="IPR056600">
    <property type="entry name" value="GBD_T9SS_assoc"/>
</dbReference>
<feature type="domain" description="Fibronectin type-III" evidence="3">
    <location>
        <begin position="187"/>
        <end position="275"/>
    </location>
</feature>
<dbReference type="Proteomes" id="UP000433945">
    <property type="component" value="Unassembled WGS sequence"/>
</dbReference>
<keyword evidence="2" id="KW-0732">Signal</keyword>